<feature type="coiled-coil region" evidence="1">
    <location>
        <begin position="9"/>
        <end position="184"/>
    </location>
</feature>
<sequence length="195" mass="22352">KSVSIDAELKRLANEKSQLQEHVATLEGNKSHLENTLQEQSVRHSQQVQELGEKCETLKNENKVLAEQVSNITMEKDSLERKKDMMTHEIKTIKGDLEEARTNYKKIQDQVEEHKVNIVKFSQDKAKLEETINDLHDKVNEEVSMREVLSGQHAAELAAERQERDQAQAKLLLLKESIAKLQAEQKSQTEAQQSE</sequence>
<feature type="non-terminal residue" evidence="2">
    <location>
        <position position="1"/>
    </location>
</feature>
<comment type="caution">
    <text evidence="2">The sequence shown here is derived from an EMBL/GenBank/DDBJ whole genome shotgun (WGS) entry which is preliminary data.</text>
</comment>
<dbReference type="Gene3D" id="6.10.250.1080">
    <property type="match status" value="1"/>
</dbReference>
<dbReference type="Proteomes" id="UP001445076">
    <property type="component" value="Unassembled WGS sequence"/>
</dbReference>
<dbReference type="AlphaFoldDB" id="A0AAW0Y6D2"/>
<organism evidence="2 3">
    <name type="scientific">Cherax quadricarinatus</name>
    <name type="common">Australian red claw crayfish</name>
    <dbReference type="NCBI Taxonomy" id="27406"/>
    <lineage>
        <taxon>Eukaryota</taxon>
        <taxon>Metazoa</taxon>
        <taxon>Ecdysozoa</taxon>
        <taxon>Arthropoda</taxon>
        <taxon>Crustacea</taxon>
        <taxon>Multicrustacea</taxon>
        <taxon>Malacostraca</taxon>
        <taxon>Eumalacostraca</taxon>
        <taxon>Eucarida</taxon>
        <taxon>Decapoda</taxon>
        <taxon>Pleocyemata</taxon>
        <taxon>Astacidea</taxon>
        <taxon>Parastacoidea</taxon>
        <taxon>Parastacidae</taxon>
        <taxon>Cherax</taxon>
    </lineage>
</organism>
<evidence type="ECO:0000313" key="2">
    <source>
        <dbReference type="EMBL" id="KAK8752381.1"/>
    </source>
</evidence>
<name>A0AAW0Y6D2_CHEQU</name>
<keyword evidence="3" id="KW-1185">Reference proteome</keyword>
<evidence type="ECO:0000313" key="3">
    <source>
        <dbReference type="Proteomes" id="UP001445076"/>
    </source>
</evidence>
<feature type="non-terminal residue" evidence="2">
    <location>
        <position position="195"/>
    </location>
</feature>
<gene>
    <name evidence="2" type="ORF">OTU49_005196</name>
</gene>
<dbReference type="EMBL" id="JARKIK010000004">
    <property type="protein sequence ID" value="KAK8752381.1"/>
    <property type="molecule type" value="Genomic_DNA"/>
</dbReference>
<proteinExistence type="predicted"/>
<protein>
    <submittedName>
        <fullName evidence="2">Uncharacterized protein</fullName>
    </submittedName>
</protein>
<keyword evidence="1" id="KW-0175">Coiled coil</keyword>
<evidence type="ECO:0000256" key="1">
    <source>
        <dbReference type="SAM" id="Coils"/>
    </source>
</evidence>
<accession>A0AAW0Y6D2</accession>
<reference evidence="2 3" key="1">
    <citation type="journal article" date="2024" name="BMC Genomics">
        <title>Genome assembly of redclaw crayfish (Cherax quadricarinatus) provides insights into its immune adaptation and hypoxia tolerance.</title>
        <authorList>
            <person name="Liu Z."/>
            <person name="Zheng J."/>
            <person name="Li H."/>
            <person name="Fang K."/>
            <person name="Wang S."/>
            <person name="He J."/>
            <person name="Zhou D."/>
            <person name="Weng S."/>
            <person name="Chi M."/>
            <person name="Gu Z."/>
            <person name="He J."/>
            <person name="Li F."/>
            <person name="Wang M."/>
        </authorList>
    </citation>
    <scope>NUCLEOTIDE SEQUENCE [LARGE SCALE GENOMIC DNA]</scope>
    <source>
        <strain evidence="2">ZL_2023a</strain>
    </source>
</reference>